<name>A0A1F4XT80_9BACT</name>
<evidence type="ECO:0000256" key="3">
    <source>
        <dbReference type="ARBA" id="ARBA00022741"/>
    </source>
</evidence>
<dbReference type="PANTHER" id="PTHR11573:SF6">
    <property type="entry name" value="RIBONUCLEOSIDE-DIPHOSPHATE REDUCTASE LARGE SUBUNIT"/>
    <property type="match status" value="1"/>
</dbReference>
<dbReference type="FunFam" id="3.20.70.20:FF:000009">
    <property type="entry name" value="Ribonucleoside-diphosphate reductase"/>
    <property type="match status" value="1"/>
</dbReference>
<dbReference type="InterPro" id="IPR039718">
    <property type="entry name" value="Rrm1"/>
</dbReference>
<protein>
    <recommendedName>
        <fullName evidence="10">Ribonucleoside-diphosphate reductase</fullName>
        <ecNumber evidence="10">1.17.4.1</ecNumber>
    </recommendedName>
</protein>
<dbReference type="PROSITE" id="PS00089">
    <property type="entry name" value="RIBORED_LARGE"/>
    <property type="match status" value="1"/>
</dbReference>
<dbReference type="Pfam" id="PF03477">
    <property type="entry name" value="ATP-cone"/>
    <property type="match status" value="2"/>
</dbReference>
<evidence type="ECO:0000313" key="12">
    <source>
        <dbReference type="EMBL" id="OGC84814.1"/>
    </source>
</evidence>
<evidence type="ECO:0000256" key="7">
    <source>
        <dbReference type="ARBA" id="ARBA00024942"/>
    </source>
</evidence>
<keyword evidence="2" id="KW-0021">Allosteric enzyme</keyword>
<comment type="catalytic activity">
    <reaction evidence="8 10">
        <text>a 2'-deoxyribonucleoside 5'-diphosphate + [thioredoxin]-disulfide + H2O = a ribonucleoside 5'-diphosphate + [thioredoxin]-dithiol</text>
        <dbReference type="Rhea" id="RHEA:23252"/>
        <dbReference type="Rhea" id="RHEA-COMP:10698"/>
        <dbReference type="Rhea" id="RHEA-COMP:10700"/>
        <dbReference type="ChEBI" id="CHEBI:15377"/>
        <dbReference type="ChEBI" id="CHEBI:29950"/>
        <dbReference type="ChEBI" id="CHEBI:50058"/>
        <dbReference type="ChEBI" id="CHEBI:57930"/>
        <dbReference type="ChEBI" id="CHEBI:73316"/>
        <dbReference type="EC" id="1.17.4.1"/>
    </reaction>
</comment>
<evidence type="ECO:0000256" key="10">
    <source>
        <dbReference type="RuleBase" id="RU003410"/>
    </source>
</evidence>
<evidence type="ECO:0000256" key="4">
    <source>
        <dbReference type="ARBA" id="ARBA00022840"/>
    </source>
</evidence>
<dbReference type="NCBIfam" id="TIGR02506">
    <property type="entry name" value="NrdE_NrdA"/>
    <property type="match status" value="1"/>
</dbReference>
<evidence type="ECO:0000313" key="13">
    <source>
        <dbReference type="Proteomes" id="UP000178091"/>
    </source>
</evidence>
<evidence type="ECO:0000256" key="8">
    <source>
        <dbReference type="ARBA" id="ARBA00047754"/>
    </source>
</evidence>
<dbReference type="PRINTS" id="PR01183">
    <property type="entry name" value="RIBORDTASEM1"/>
</dbReference>
<dbReference type="Proteomes" id="UP000178091">
    <property type="component" value="Unassembled WGS sequence"/>
</dbReference>
<feature type="domain" description="ATP-cone" evidence="11">
    <location>
        <begin position="10"/>
        <end position="105"/>
    </location>
</feature>
<dbReference type="EC" id="1.17.4.1" evidence="10"/>
<dbReference type="PANTHER" id="PTHR11573">
    <property type="entry name" value="RIBONUCLEOSIDE-DIPHOSPHATE REDUCTASE LARGE CHAIN"/>
    <property type="match status" value="1"/>
</dbReference>
<dbReference type="InterPro" id="IPR005144">
    <property type="entry name" value="ATP-cone_dom"/>
</dbReference>
<comment type="caution">
    <text evidence="12">The sequence shown here is derived from an EMBL/GenBank/DDBJ whole genome shotgun (WGS) entry which is preliminary data.</text>
</comment>
<keyword evidence="4 9" id="KW-0067">ATP-binding</keyword>
<dbReference type="Pfam" id="PF02867">
    <property type="entry name" value="Ribonuc_red_lgC"/>
    <property type="match status" value="1"/>
</dbReference>
<proteinExistence type="inferred from homology"/>
<dbReference type="EMBL" id="MEWW01000009">
    <property type="protein sequence ID" value="OGC84814.1"/>
    <property type="molecule type" value="Genomic_DNA"/>
</dbReference>
<reference evidence="12 13" key="1">
    <citation type="journal article" date="2016" name="Nat. Commun.">
        <title>Thousands of microbial genomes shed light on interconnected biogeochemical processes in an aquifer system.</title>
        <authorList>
            <person name="Anantharaman K."/>
            <person name="Brown C.T."/>
            <person name="Hug L.A."/>
            <person name="Sharon I."/>
            <person name="Castelle C.J."/>
            <person name="Probst A.J."/>
            <person name="Thomas B.C."/>
            <person name="Singh A."/>
            <person name="Wilkins M.J."/>
            <person name="Karaoz U."/>
            <person name="Brodie E.L."/>
            <person name="Williams K.H."/>
            <person name="Hubbard S.S."/>
            <person name="Banfield J.F."/>
        </authorList>
    </citation>
    <scope>NUCLEOTIDE SEQUENCE [LARGE SCALE GENOMIC DNA]</scope>
</reference>
<dbReference type="SUPFAM" id="SSF48168">
    <property type="entry name" value="R1 subunit of ribonucleotide reductase, N-terminal domain"/>
    <property type="match status" value="1"/>
</dbReference>
<evidence type="ECO:0000259" key="11">
    <source>
        <dbReference type="PROSITE" id="PS51161"/>
    </source>
</evidence>
<evidence type="ECO:0000256" key="2">
    <source>
        <dbReference type="ARBA" id="ARBA00022533"/>
    </source>
</evidence>
<dbReference type="GO" id="GO:0004748">
    <property type="term" value="F:ribonucleoside-diphosphate reductase activity, thioredoxin disulfide as acceptor"/>
    <property type="evidence" value="ECO:0007669"/>
    <property type="project" value="UniProtKB-EC"/>
</dbReference>
<dbReference type="InterPro" id="IPR008926">
    <property type="entry name" value="RNR_R1-su_N"/>
</dbReference>
<evidence type="ECO:0000256" key="6">
    <source>
        <dbReference type="ARBA" id="ARBA00023116"/>
    </source>
</evidence>
<keyword evidence="6 10" id="KW-0215">Deoxyribonucleotide synthesis</keyword>
<dbReference type="AlphaFoldDB" id="A0A1F4XT80"/>
<sequence length="1012" mass="114445">HDLSRMSKTQKIKKRNGEIVDFNPEKITIVIKKAFAATLGDSHEADAQDITRLVVESIEERFGGTALLPSVEDIQDLVENAIAARGYFTVAKAYIIYRYEHEKIRQEEKQKVAEKIIENELFITKADGRRERFSESKLTLTLLRAAEGYDRVINVPAIIAKVRQEMYDGIKSTEIHEVLVMVVRSFIERDPAHSLVAARLLLQSIYREVLGPLDYERLEEAYRDQFIKSIQFGVAIGQFDPRMLDFDLPKLADALQPERDRDFKYLGLQTLQTNYLSKEHGTRKLFETPQIFWMRVGMGCALAEKTPEERERHAIEFYEIMSAMYYTPSSPTLYHAGLVKPQLSSCFLSTVPDDLHMIFKEYSDGAQLLKFAGGLGTDWTPVRATGSLVKTTGVESQGVIPFLKIANDVTISINRSGRRRGAAAVYLEYWHLDIEDFLELRKNTGDERRRAHDLNTAAWIPDLFMKRLREDGYWTLFSPSDVPDLHEISGRKFEEAYERYEQMAEAGQIPHHKRMRAADLWRKHLTMLFETGHPWITWKDPSNIRSPQDHVGVVHSSNLCTEITLNSSAEETAVCNLGSINMAQFVSNGKFDRDLVARVVPVAMRMLDNVIDVNFYPTEKTRNSNMRHRPVGLGLRGLQDALYKIGLNFDSEEAVRFSDESMEAISYHAILSSTLLAKERGTYETYKGSKWDRGILPQDTLNLLEAERGLRIDVPRHETLDWRLVREAVRKFGMRNSNTMANAPTATTANIAGCYPTIEPIYKNLYVKSNMAGDFMVVNDYLVEDLKRLGLWSEDMLEKIKYHDGSVQHIEEIPQALRERYKEVFEIEPQWLIKAAAYRGRWIDQSQSLNIFYSGTSGKVLSEIYQYAWALGLKTTYYLRSMGASRIEKSTINLAKFGGTSRGDATTVGSTPGSVPSTVIIEETVTIAAVREQSQSPLMRAVMAEQAMMSSVEPTPIPSTAPAASITPVAAPKTEPAVQASVGIPSFGEKTIIAPSGRRIEILGEECESCSA</sequence>
<dbReference type="SUPFAM" id="SSF51998">
    <property type="entry name" value="PFL-like glycyl radical enzymes"/>
    <property type="match status" value="1"/>
</dbReference>
<feature type="non-terminal residue" evidence="12">
    <location>
        <position position="1"/>
    </location>
</feature>
<dbReference type="UniPathway" id="UPA00326"/>
<evidence type="ECO:0000256" key="5">
    <source>
        <dbReference type="ARBA" id="ARBA00023002"/>
    </source>
</evidence>
<keyword evidence="5 10" id="KW-0560">Oxidoreductase</keyword>
<dbReference type="GO" id="GO:0005971">
    <property type="term" value="C:ribonucleoside-diphosphate reductase complex"/>
    <property type="evidence" value="ECO:0007669"/>
    <property type="project" value="TreeGrafter"/>
</dbReference>
<comment type="similarity">
    <text evidence="1 10">Belongs to the ribonucleoside diphosphate reductase large chain family.</text>
</comment>
<organism evidence="12 13">
    <name type="scientific">Candidatus Adlerbacteria bacterium RIFCSPHIGHO2_12_FULL_53_18</name>
    <dbReference type="NCBI Taxonomy" id="1797242"/>
    <lineage>
        <taxon>Bacteria</taxon>
        <taxon>Candidatus Adleribacteriota</taxon>
    </lineage>
</organism>
<gene>
    <name evidence="12" type="ORF">A3F55_00820</name>
</gene>
<dbReference type="GO" id="GO:0009263">
    <property type="term" value="P:deoxyribonucleotide biosynthetic process"/>
    <property type="evidence" value="ECO:0007669"/>
    <property type="project" value="UniProtKB-KW"/>
</dbReference>
<dbReference type="NCBIfam" id="NF005544">
    <property type="entry name" value="PRK07207.1"/>
    <property type="match status" value="1"/>
</dbReference>
<comment type="function">
    <text evidence="7 10">Provides the precursors necessary for DNA synthesis. Catalyzes the biosynthesis of deoxyribonucleotides from the corresponding ribonucleotides.</text>
</comment>
<dbReference type="PROSITE" id="PS51161">
    <property type="entry name" value="ATP_CONE"/>
    <property type="match status" value="2"/>
</dbReference>
<dbReference type="CDD" id="cd01679">
    <property type="entry name" value="RNR_I"/>
    <property type="match status" value="1"/>
</dbReference>
<dbReference type="InterPro" id="IPR013509">
    <property type="entry name" value="RNR_lsu_N"/>
</dbReference>
<dbReference type="GO" id="GO:0005524">
    <property type="term" value="F:ATP binding"/>
    <property type="evidence" value="ECO:0007669"/>
    <property type="project" value="UniProtKB-UniRule"/>
</dbReference>
<dbReference type="InterPro" id="IPR000788">
    <property type="entry name" value="RNR_lg_C"/>
</dbReference>
<keyword evidence="3 9" id="KW-0547">Nucleotide-binding</keyword>
<dbReference type="Gene3D" id="3.20.70.20">
    <property type="match status" value="1"/>
</dbReference>
<evidence type="ECO:0000256" key="1">
    <source>
        <dbReference type="ARBA" id="ARBA00010406"/>
    </source>
</evidence>
<accession>A0A1F4XT80</accession>
<evidence type="ECO:0000256" key="9">
    <source>
        <dbReference type="PROSITE-ProRule" id="PRU00492"/>
    </source>
</evidence>
<dbReference type="InterPro" id="IPR013346">
    <property type="entry name" value="NrdE_NrdA_C"/>
</dbReference>
<feature type="domain" description="ATP-cone" evidence="11">
    <location>
        <begin position="121"/>
        <end position="211"/>
    </location>
</feature>
<dbReference type="Pfam" id="PF00317">
    <property type="entry name" value="Ribonuc_red_lgN"/>
    <property type="match status" value="1"/>
</dbReference>